<comment type="similarity">
    <text evidence="7">Belongs to the binding-protein-dependent transport system permease family.</text>
</comment>
<evidence type="ECO:0000259" key="8">
    <source>
        <dbReference type="PROSITE" id="PS50928"/>
    </source>
</evidence>
<comment type="caution">
    <text evidence="9">The sequence shown here is derived from an EMBL/GenBank/DDBJ whole genome shotgun (WGS) entry which is preliminary data.</text>
</comment>
<evidence type="ECO:0000256" key="5">
    <source>
        <dbReference type="ARBA" id="ARBA00022989"/>
    </source>
</evidence>
<dbReference type="CDD" id="cd06261">
    <property type="entry name" value="TM_PBP2"/>
    <property type="match status" value="1"/>
</dbReference>
<dbReference type="Pfam" id="PF19300">
    <property type="entry name" value="BPD_transp_1_N"/>
    <property type="match status" value="1"/>
</dbReference>
<feature type="transmembrane region" description="Helical" evidence="7">
    <location>
        <begin position="9"/>
        <end position="27"/>
    </location>
</feature>
<feature type="transmembrane region" description="Helical" evidence="7">
    <location>
        <begin position="177"/>
        <end position="203"/>
    </location>
</feature>
<dbReference type="Proteomes" id="UP001501510">
    <property type="component" value="Unassembled WGS sequence"/>
</dbReference>
<dbReference type="Gene3D" id="1.10.3720.10">
    <property type="entry name" value="MetI-like"/>
    <property type="match status" value="1"/>
</dbReference>
<dbReference type="PANTHER" id="PTHR43163">
    <property type="entry name" value="DIPEPTIDE TRANSPORT SYSTEM PERMEASE PROTEIN DPPB-RELATED"/>
    <property type="match status" value="1"/>
</dbReference>
<keyword evidence="4 7" id="KW-0812">Transmembrane</keyword>
<dbReference type="RefSeq" id="WP_343758193.1">
    <property type="nucleotide sequence ID" value="NZ_BAAACG010000001.1"/>
</dbReference>
<evidence type="ECO:0000256" key="4">
    <source>
        <dbReference type="ARBA" id="ARBA00022692"/>
    </source>
</evidence>
<name>A0ABN1J9I6_9CLOT</name>
<evidence type="ECO:0000313" key="10">
    <source>
        <dbReference type="Proteomes" id="UP001501510"/>
    </source>
</evidence>
<accession>A0ABN1J9I6</accession>
<dbReference type="Pfam" id="PF00528">
    <property type="entry name" value="BPD_transp_1"/>
    <property type="match status" value="1"/>
</dbReference>
<evidence type="ECO:0000256" key="1">
    <source>
        <dbReference type="ARBA" id="ARBA00004651"/>
    </source>
</evidence>
<dbReference type="InterPro" id="IPR035906">
    <property type="entry name" value="MetI-like_sf"/>
</dbReference>
<evidence type="ECO:0000256" key="7">
    <source>
        <dbReference type="RuleBase" id="RU363032"/>
    </source>
</evidence>
<dbReference type="InterPro" id="IPR000515">
    <property type="entry name" value="MetI-like"/>
</dbReference>
<keyword evidence="3" id="KW-1003">Cell membrane</keyword>
<reference evidence="9 10" key="1">
    <citation type="journal article" date="2019" name="Int. J. Syst. Evol. Microbiol.">
        <title>The Global Catalogue of Microorganisms (GCM) 10K type strain sequencing project: providing services to taxonomists for standard genome sequencing and annotation.</title>
        <authorList>
            <consortium name="The Broad Institute Genomics Platform"/>
            <consortium name="The Broad Institute Genome Sequencing Center for Infectious Disease"/>
            <person name="Wu L."/>
            <person name="Ma J."/>
        </authorList>
    </citation>
    <scope>NUCLEOTIDE SEQUENCE [LARGE SCALE GENOMIC DNA]</scope>
    <source>
        <strain evidence="9 10">JCM 1407</strain>
    </source>
</reference>
<dbReference type="PROSITE" id="PS50928">
    <property type="entry name" value="ABC_TM1"/>
    <property type="match status" value="1"/>
</dbReference>
<organism evidence="9 10">
    <name type="scientific">Clostridium oceanicum</name>
    <dbReference type="NCBI Taxonomy" id="1543"/>
    <lineage>
        <taxon>Bacteria</taxon>
        <taxon>Bacillati</taxon>
        <taxon>Bacillota</taxon>
        <taxon>Clostridia</taxon>
        <taxon>Eubacteriales</taxon>
        <taxon>Clostridiaceae</taxon>
        <taxon>Clostridium</taxon>
    </lineage>
</organism>
<feature type="domain" description="ABC transmembrane type-1" evidence="8">
    <location>
        <begin position="95"/>
        <end position="306"/>
    </location>
</feature>
<evidence type="ECO:0000256" key="2">
    <source>
        <dbReference type="ARBA" id="ARBA00022448"/>
    </source>
</evidence>
<evidence type="ECO:0000256" key="6">
    <source>
        <dbReference type="ARBA" id="ARBA00023136"/>
    </source>
</evidence>
<keyword evidence="2 7" id="KW-0813">Transport</keyword>
<protein>
    <submittedName>
        <fullName evidence="9">ABC transporter permease</fullName>
    </submittedName>
</protein>
<sequence>MKKYIIKRLCMSIVMIFGVSIIIFVLIQSQPGNPYSTMLSPNISKEAIENMLHKIGYYDPLWLKYVKWFKMSIAWDFGYSIKYKIPVLDVIVPRLFNTFILSLTSFIISAIVAILSGVYAASNKNSFFDKASGFLAFVFLSIPTFFFGLILVKWFSFDINILPTSGMVTIDKDYSGFYYIIDVAKHMIMPTIVLSLTQIATLFKYTRSSMIDSLEKQYIITARAKGLNRRKTIWKHGFKNSMISIITILCMQMPSLFSGALITETIFIWPGIGRLNYDAVVSRDYPLIMAIAMITAIIIIFSNFLADILYAVIDPRIRLNKN</sequence>
<dbReference type="EMBL" id="BAAACG010000001">
    <property type="protein sequence ID" value="GAA0733004.1"/>
    <property type="molecule type" value="Genomic_DNA"/>
</dbReference>
<feature type="transmembrane region" description="Helical" evidence="7">
    <location>
        <begin position="133"/>
        <end position="157"/>
    </location>
</feature>
<gene>
    <name evidence="9" type="ORF">GCM10008906_03360</name>
</gene>
<dbReference type="InterPro" id="IPR045621">
    <property type="entry name" value="BPD_transp_1_N"/>
</dbReference>
<comment type="subcellular location">
    <subcellularLocation>
        <location evidence="1 7">Cell membrane</location>
        <topology evidence="1 7">Multi-pass membrane protein</topology>
    </subcellularLocation>
</comment>
<keyword evidence="5 7" id="KW-1133">Transmembrane helix</keyword>
<evidence type="ECO:0000256" key="3">
    <source>
        <dbReference type="ARBA" id="ARBA00022475"/>
    </source>
</evidence>
<feature type="transmembrane region" description="Helical" evidence="7">
    <location>
        <begin position="288"/>
        <end position="313"/>
    </location>
</feature>
<feature type="transmembrane region" description="Helical" evidence="7">
    <location>
        <begin position="99"/>
        <end position="121"/>
    </location>
</feature>
<feature type="transmembrane region" description="Helical" evidence="7">
    <location>
        <begin position="243"/>
        <end position="268"/>
    </location>
</feature>
<evidence type="ECO:0000313" key="9">
    <source>
        <dbReference type="EMBL" id="GAA0733004.1"/>
    </source>
</evidence>
<keyword evidence="10" id="KW-1185">Reference proteome</keyword>
<dbReference type="PANTHER" id="PTHR43163:SF6">
    <property type="entry name" value="DIPEPTIDE TRANSPORT SYSTEM PERMEASE PROTEIN DPPB-RELATED"/>
    <property type="match status" value="1"/>
</dbReference>
<keyword evidence="6 7" id="KW-0472">Membrane</keyword>
<dbReference type="SUPFAM" id="SSF161098">
    <property type="entry name" value="MetI-like"/>
    <property type="match status" value="1"/>
</dbReference>
<proteinExistence type="inferred from homology"/>